<evidence type="ECO:0000313" key="5">
    <source>
        <dbReference type="Proteomes" id="UP001151760"/>
    </source>
</evidence>
<evidence type="ECO:0000256" key="2">
    <source>
        <dbReference type="SAM" id="Coils"/>
    </source>
</evidence>
<dbReference type="SUPFAM" id="SSF57756">
    <property type="entry name" value="Retrovirus zinc finger-like domains"/>
    <property type="match status" value="1"/>
</dbReference>
<keyword evidence="5" id="KW-1185">Reference proteome</keyword>
<dbReference type="Proteomes" id="UP001151760">
    <property type="component" value="Unassembled WGS sequence"/>
</dbReference>
<keyword evidence="2" id="KW-0175">Coiled coil</keyword>
<name>A0ABQ5HSI4_9ASTR</name>
<accession>A0ABQ5HSI4</accession>
<keyword evidence="1" id="KW-0863">Zinc-finger</keyword>
<gene>
    <name evidence="4" type="ORF">Tco_1079097</name>
</gene>
<dbReference type="InterPro" id="IPR036875">
    <property type="entry name" value="Znf_CCHC_sf"/>
</dbReference>
<evidence type="ECO:0000313" key="4">
    <source>
        <dbReference type="EMBL" id="GJT90252.1"/>
    </source>
</evidence>
<dbReference type="PROSITE" id="PS50158">
    <property type="entry name" value="ZF_CCHC"/>
    <property type="match status" value="1"/>
</dbReference>
<dbReference type="EMBL" id="BQNB010019904">
    <property type="protein sequence ID" value="GJT90252.1"/>
    <property type="molecule type" value="Genomic_DNA"/>
</dbReference>
<dbReference type="Gene3D" id="4.10.60.10">
    <property type="entry name" value="Zinc finger, CCHC-type"/>
    <property type="match status" value="1"/>
</dbReference>
<proteinExistence type="predicted"/>
<feature type="coiled-coil region" evidence="2">
    <location>
        <begin position="665"/>
        <end position="724"/>
    </location>
</feature>
<dbReference type="InterPro" id="IPR001878">
    <property type="entry name" value="Znf_CCHC"/>
</dbReference>
<protein>
    <submittedName>
        <fullName evidence="4">Retrovirus-related pol polyprotein from transposon TNT 1-94</fullName>
    </submittedName>
</protein>
<reference evidence="4" key="1">
    <citation type="journal article" date="2022" name="Int. J. Mol. Sci.">
        <title>Draft Genome of Tanacetum Coccineum: Genomic Comparison of Closely Related Tanacetum-Family Plants.</title>
        <authorList>
            <person name="Yamashiro T."/>
            <person name="Shiraishi A."/>
            <person name="Nakayama K."/>
            <person name="Satake H."/>
        </authorList>
    </citation>
    <scope>NUCLEOTIDE SEQUENCE</scope>
</reference>
<evidence type="ECO:0000259" key="3">
    <source>
        <dbReference type="PROSITE" id="PS50158"/>
    </source>
</evidence>
<dbReference type="SMART" id="SM00343">
    <property type="entry name" value="ZnF_C2HC"/>
    <property type="match status" value="1"/>
</dbReference>
<keyword evidence="1" id="KW-0479">Metal-binding</keyword>
<reference evidence="4" key="2">
    <citation type="submission" date="2022-01" db="EMBL/GenBank/DDBJ databases">
        <authorList>
            <person name="Yamashiro T."/>
            <person name="Shiraishi A."/>
            <person name="Satake H."/>
            <person name="Nakayama K."/>
        </authorList>
    </citation>
    <scope>NUCLEOTIDE SEQUENCE</scope>
</reference>
<feature type="domain" description="CCHC-type" evidence="3">
    <location>
        <begin position="419"/>
        <end position="433"/>
    </location>
</feature>
<evidence type="ECO:0000256" key="1">
    <source>
        <dbReference type="PROSITE-ProRule" id="PRU00047"/>
    </source>
</evidence>
<organism evidence="4 5">
    <name type="scientific">Tanacetum coccineum</name>
    <dbReference type="NCBI Taxonomy" id="301880"/>
    <lineage>
        <taxon>Eukaryota</taxon>
        <taxon>Viridiplantae</taxon>
        <taxon>Streptophyta</taxon>
        <taxon>Embryophyta</taxon>
        <taxon>Tracheophyta</taxon>
        <taxon>Spermatophyta</taxon>
        <taxon>Magnoliopsida</taxon>
        <taxon>eudicotyledons</taxon>
        <taxon>Gunneridae</taxon>
        <taxon>Pentapetalae</taxon>
        <taxon>asterids</taxon>
        <taxon>campanulids</taxon>
        <taxon>Asterales</taxon>
        <taxon>Asteraceae</taxon>
        <taxon>Asteroideae</taxon>
        <taxon>Anthemideae</taxon>
        <taxon>Anthemidinae</taxon>
        <taxon>Tanacetum</taxon>
    </lineage>
</organism>
<sequence>MLNKDNFVPWSSRLLRYAKSRPNGKLIYNSIINGPYVRRMIPEPGDPDREVPVTETFHEQTDDELTEKEVKQMEADDQAIQTILMGLPEDIYAAVDSCETAQEIWLRVQQMTKGSDIGLQEKKAKLFNEWENFASTDGESIESYYHHFSKLMNDFKRNKHFPEKIASNLKFLNNLQPEWKRHVTIVHQTKDLNTVEYTQLYDFLKYNQVGVNELIAERLAKSHDPLALLATSHNLYDNPVFHQDQPSPITYMQQPQPNNNFIPQPSFNMDFMHQPMTNPEDITDPTTAMNMALVLMAKAFKLNYSTPTNNNQRISSNPHNRQIAQPGMNMGQDRQMQMVGGFSGHQFRQNVGNQNGYNAVENIRNQVAQNQGIKNAGNQNGLVVVPGIANQNANQNGISNVVAARAEGNGNGNNGNQIRCYNCRGLGHLAKNCTVRPRRRDAAYLQTQLLIAQKEEAGIQLQAEEFDLMDAAGDLDEIEEVNANCILMANLQQASTSGTQTDMAPVYDSDGSAEVHNYDNCYNNEIFNMFTQEEQYTELLEPIPEPHQVQQNDSNVISDAPSMEQNGGTVEQSPATIEETRALYDSLYNNLAIEVEKINSVNRKMNETNTVLTTELARYKNQEKFFEINQEKYDIVERCYQKSVYQEQCLTKKINTLLLSSAKTITTLNEEIATLNNMLSKENSTISSLLEEKKRLKPDFKIREDELLDKQTQLENKIKELDNILVKTGQSIQTMHMLSPKPDSFYHTEQKMALDNHDPPVVYDSEETLELAQESRLKMKQLNKEIKPTNYTKINLLSGVFVSQSAKSREESYFSNSSKTATVSKSISIPNKEFSADTAPSVARKFLNEVKRTIVTLQRVVKQKMTLDIHNWSSSVHQEIHKILNDEIFPIVNQVDARLQNFEIQFLKEAAKFVQDFKSLANEADDSLDKQKTLELEIDRLLRAIVSQDVMSIVQSTSVVDTSNLQTELDRTKERFKNSTIKKEIEYAKLWND</sequence>
<dbReference type="Pfam" id="PF14223">
    <property type="entry name" value="Retrotran_gag_2"/>
    <property type="match status" value="1"/>
</dbReference>
<comment type="caution">
    <text evidence="4">The sequence shown here is derived from an EMBL/GenBank/DDBJ whole genome shotgun (WGS) entry which is preliminary data.</text>
</comment>
<keyword evidence="1" id="KW-0862">Zinc</keyword>
<dbReference type="Pfam" id="PF00098">
    <property type="entry name" value="zf-CCHC"/>
    <property type="match status" value="1"/>
</dbReference>